<dbReference type="InterPro" id="IPR029044">
    <property type="entry name" value="Nucleotide-diphossugar_trans"/>
</dbReference>
<dbReference type="PANTHER" id="PTHR43630">
    <property type="entry name" value="POLY-BETA-1,6-N-ACETYL-D-GLUCOSAMINE SYNTHASE"/>
    <property type="match status" value="1"/>
</dbReference>
<proteinExistence type="predicted"/>
<protein>
    <submittedName>
        <fullName evidence="2">Glycosyltransferase involved in cell wall biosynthesis</fullName>
    </submittedName>
</protein>
<comment type="caution">
    <text evidence="2">The sequence shown here is derived from an EMBL/GenBank/DDBJ whole genome shotgun (WGS) entry which is preliminary data.</text>
</comment>
<dbReference type="Gene3D" id="1.25.40.10">
    <property type="entry name" value="Tetratricopeptide repeat domain"/>
    <property type="match status" value="1"/>
</dbReference>
<evidence type="ECO:0000313" key="2">
    <source>
        <dbReference type="EMBL" id="MDQ0556685.1"/>
    </source>
</evidence>
<organism evidence="2 3">
    <name type="scientific">Paraclostridium ghonii</name>
    <dbReference type="NCBI Taxonomy" id="29358"/>
    <lineage>
        <taxon>Bacteria</taxon>
        <taxon>Bacillati</taxon>
        <taxon>Bacillota</taxon>
        <taxon>Clostridia</taxon>
        <taxon>Peptostreptococcales</taxon>
        <taxon>Peptostreptococcaceae</taxon>
        <taxon>Paraclostridium</taxon>
    </lineage>
</organism>
<reference evidence="2 3" key="1">
    <citation type="submission" date="2023-07" db="EMBL/GenBank/DDBJ databases">
        <title>Genomic Encyclopedia of Type Strains, Phase IV (KMG-IV): sequencing the most valuable type-strain genomes for metagenomic binning, comparative biology and taxonomic classification.</title>
        <authorList>
            <person name="Goeker M."/>
        </authorList>
    </citation>
    <scope>NUCLEOTIDE SEQUENCE [LARGE SCALE GENOMIC DNA]</scope>
    <source>
        <strain evidence="2 3">DSM 15049</strain>
    </source>
</reference>
<keyword evidence="3" id="KW-1185">Reference proteome</keyword>
<dbReference type="SUPFAM" id="SSF48452">
    <property type="entry name" value="TPR-like"/>
    <property type="match status" value="1"/>
</dbReference>
<dbReference type="Proteomes" id="UP001232584">
    <property type="component" value="Unassembled WGS sequence"/>
</dbReference>
<name>A0ABU0N0Q9_9FIRM</name>
<dbReference type="Pfam" id="PF00535">
    <property type="entry name" value="Glycos_transf_2"/>
    <property type="match status" value="1"/>
</dbReference>
<dbReference type="RefSeq" id="WP_307506412.1">
    <property type="nucleotide sequence ID" value="NZ_BAAACE010000005.1"/>
</dbReference>
<evidence type="ECO:0000259" key="1">
    <source>
        <dbReference type="Pfam" id="PF00535"/>
    </source>
</evidence>
<accession>A0ABU0N0Q9</accession>
<dbReference type="PANTHER" id="PTHR43630:SF2">
    <property type="entry name" value="GLYCOSYLTRANSFERASE"/>
    <property type="match status" value="1"/>
</dbReference>
<feature type="domain" description="Glycosyltransferase 2-like" evidence="1">
    <location>
        <begin position="8"/>
        <end position="105"/>
    </location>
</feature>
<dbReference type="InterPro" id="IPR001173">
    <property type="entry name" value="Glyco_trans_2-like"/>
</dbReference>
<dbReference type="Gene3D" id="3.90.550.10">
    <property type="entry name" value="Spore Coat Polysaccharide Biosynthesis Protein SpsA, Chain A"/>
    <property type="match status" value="1"/>
</dbReference>
<gene>
    <name evidence="2" type="ORF">QOZ92_001801</name>
</gene>
<dbReference type="InterPro" id="IPR011990">
    <property type="entry name" value="TPR-like_helical_dom_sf"/>
</dbReference>
<dbReference type="SUPFAM" id="SSF53448">
    <property type="entry name" value="Nucleotide-diphospho-sugar transferases"/>
    <property type="match status" value="1"/>
</dbReference>
<evidence type="ECO:0000313" key="3">
    <source>
        <dbReference type="Proteomes" id="UP001232584"/>
    </source>
</evidence>
<sequence length="362" mass="42148">MNKYKICVYAICKNEEKFVERWVNSMSDADYIVVCDTGSTDNTVDKFKSLGITPKYINISPWRFDEARNQCIDLIPEDVDICICTDLDEILEPGWREVLESNWRPNTQQARYTFVWSSDSNGNPLKTSIAVKIHALKGFKWIYPVHEVLDYSGSDPFIMTDIYDLKVRHLQDHTKSRTQYLPLLELSAKLYPDYDRNIHYLGREYMYHKKYNECIETLKHHLSLSTALWGDERAASMRYIANSYQSLGDTSSAKSWLLRAIAESPHTREPYLALAKLAYELHDWTLLYWVCESALRIPHPTGSYLDEPECWGYLFDDFAGLSCYHLGLGDKAIEFAQKALSYAPDDIRLQNNLMFCLERFKN</sequence>
<dbReference type="EMBL" id="JAUSWG010000007">
    <property type="protein sequence ID" value="MDQ0556685.1"/>
    <property type="molecule type" value="Genomic_DNA"/>
</dbReference>